<dbReference type="Pfam" id="PF02826">
    <property type="entry name" value="2-Hacid_dh_C"/>
    <property type="match status" value="1"/>
</dbReference>
<evidence type="ECO:0000256" key="1">
    <source>
        <dbReference type="ARBA" id="ARBA00005854"/>
    </source>
</evidence>
<dbReference type="InterPro" id="IPR006140">
    <property type="entry name" value="D-isomer_DH_NAD-bd"/>
</dbReference>
<dbReference type="CDD" id="cd12171">
    <property type="entry name" value="2-Hacid_dh_10"/>
    <property type="match status" value="1"/>
</dbReference>
<evidence type="ECO:0000313" key="5">
    <source>
        <dbReference type="EMBL" id="QTF06510.1"/>
    </source>
</evidence>
<dbReference type="Proteomes" id="UP000671960">
    <property type="component" value="Chromosome"/>
</dbReference>
<evidence type="ECO:0000256" key="3">
    <source>
        <dbReference type="ARBA" id="ARBA00023027"/>
    </source>
</evidence>
<organism evidence="5 6">
    <name type="scientific">Brenneria izadpanahii</name>
    <dbReference type="NCBI Taxonomy" id="2722756"/>
    <lineage>
        <taxon>Bacteria</taxon>
        <taxon>Pseudomonadati</taxon>
        <taxon>Pseudomonadota</taxon>
        <taxon>Gammaproteobacteria</taxon>
        <taxon>Enterobacterales</taxon>
        <taxon>Pectobacteriaceae</taxon>
        <taxon>Brenneria</taxon>
    </lineage>
</organism>
<sequence length="335" mass="37319">MKCLAIADLFINKATMDSGLQKLKDNGIEVIVREWKHESIEKLQLDNLQIEQQGAEAVQLPAALLEGIEDIDVIITQFAPVNISVMEKAGKLKYIGVLRGGIENINTGYARQKGIAVLNTPGRNARSVAEFTIGMMLAETRNIARAHDALKGKYWRKDFPNQACIPELGGKTIGLVGFGHIAQLVAKFLSAFDVNIIFFDKYVEHHARYKKINDLDELVKEADIISVHARLTEETQNLINSHHFRLMKKNAVIINTARSGLINERDLLQALQEKRIMGAAIDTFDNEPLQDNSAFYALDNVTITPHMAGSTIDAFSNTPKLFADILLEKLDKGKE</sequence>
<evidence type="ECO:0000313" key="6">
    <source>
        <dbReference type="Proteomes" id="UP000671960"/>
    </source>
</evidence>
<keyword evidence="2" id="KW-0560">Oxidoreductase</keyword>
<reference evidence="5 6" key="1">
    <citation type="submission" date="2020-03" db="EMBL/GenBank/DDBJ databases">
        <authorList>
            <person name="Bakhshi Ganjeh M."/>
        </authorList>
    </citation>
    <scope>NUCLEOTIDE SEQUENCE [LARGE SCALE GENOMIC DNA]</scope>
    <source>
        <strain evidence="6">Iran 50</strain>
    </source>
</reference>
<dbReference type="Gene3D" id="3.40.50.720">
    <property type="entry name" value="NAD(P)-binding Rossmann-like Domain"/>
    <property type="match status" value="2"/>
</dbReference>
<dbReference type="EMBL" id="CP050854">
    <property type="protein sequence ID" value="QTF06510.1"/>
    <property type="molecule type" value="Genomic_DNA"/>
</dbReference>
<dbReference type="RefSeq" id="WP_208229182.1">
    <property type="nucleotide sequence ID" value="NZ_CP050854.1"/>
</dbReference>
<dbReference type="SUPFAM" id="SSF52283">
    <property type="entry name" value="Formate/glycerate dehydrogenase catalytic domain-like"/>
    <property type="match status" value="1"/>
</dbReference>
<gene>
    <name evidence="5" type="ORF">HC231_00140</name>
</gene>
<evidence type="ECO:0000256" key="2">
    <source>
        <dbReference type="ARBA" id="ARBA00023002"/>
    </source>
</evidence>
<feature type="domain" description="D-isomer specific 2-hydroxyacid dehydrogenase NAD-binding" evidence="4">
    <location>
        <begin position="133"/>
        <end position="308"/>
    </location>
</feature>
<dbReference type="SUPFAM" id="SSF51735">
    <property type="entry name" value="NAD(P)-binding Rossmann-fold domains"/>
    <property type="match status" value="1"/>
</dbReference>
<dbReference type="InterPro" id="IPR036291">
    <property type="entry name" value="NAD(P)-bd_dom_sf"/>
</dbReference>
<comment type="similarity">
    <text evidence="1">Belongs to the D-isomer specific 2-hydroxyacid dehydrogenase family.</text>
</comment>
<keyword evidence="3" id="KW-0520">NAD</keyword>
<accession>A0ABX7UMT4</accession>
<name>A0ABX7UMT4_9GAMM</name>
<proteinExistence type="inferred from homology"/>
<dbReference type="PANTHER" id="PTHR42789">
    <property type="entry name" value="D-ISOMER SPECIFIC 2-HYDROXYACID DEHYDROGENASE FAMILY PROTEIN (AFU_ORTHOLOGUE AFUA_6G10090)"/>
    <property type="match status" value="1"/>
</dbReference>
<keyword evidence="6" id="KW-1185">Reference proteome</keyword>
<protein>
    <submittedName>
        <fullName evidence="5">2-hydroxyacid dehydrogenase</fullName>
    </submittedName>
</protein>
<evidence type="ECO:0000259" key="4">
    <source>
        <dbReference type="Pfam" id="PF02826"/>
    </source>
</evidence>
<dbReference type="PANTHER" id="PTHR42789:SF1">
    <property type="entry name" value="D-ISOMER SPECIFIC 2-HYDROXYACID DEHYDROGENASE FAMILY PROTEIN (AFU_ORTHOLOGUE AFUA_6G10090)"/>
    <property type="match status" value="1"/>
</dbReference>
<dbReference type="InterPro" id="IPR050857">
    <property type="entry name" value="D-2-hydroxyacid_DH"/>
</dbReference>